<dbReference type="InterPro" id="IPR050624">
    <property type="entry name" value="HTH-type_Tx_Regulator"/>
</dbReference>
<dbReference type="Gene3D" id="1.10.357.10">
    <property type="entry name" value="Tetracycline Repressor, domain 2"/>
    <property type="match status" value="1"/>
</dbReference>
<sequence>MRRKVYTKEQILKAAYEVVENEGFSGFTARNIAKKMGISTQPIYLEFKNMQDLKNTLLDEICGHLYYDIFPAKRTGDAIVDLGLNYIYFAKERSKLYNALFVQEYGGGQKMHDFSYKYFRELTEKHPKYKNLTDEQINALHVGTWITVTGIATLMSSGIIEPTEEDMVHLINRAIDHILDTEDTAVLDKL</sequence>
<dbReference type="EMBL" id="JAFREM010000023">
    <property type="protein sequence ID" value="MBO1307361.1"/>
    <property type="molecule type" value="Genomic_DNA"/>
</dbReference>
<organism evidence="4 5">
    <name type="scientific">Candidatus Enterococcus moelleringii</name>
    <dbReference type="NCBI Taxonomy" id="2815325"/>
    <lineage>
        <taxon>Bacteria</taxon>
        <taxon>Bacillati</taxon>
        <taxon>Bacillota</taxon>
        <taxon>Bacilli</taxon>
        <taxon>Lactobacillales</taxon>
        <taxon>Enterococcaceae</taxon>
        <taxon>Enterococcus</taxon>
    </lineage>
</organism>
<name>A0ABS3LCK1_9ENTE</name>
<evidence type="ECO:0000256" key="2">
    <source>
        <dbReference type="PROSITE-ProRule" id="PRU00335"/>
    </source>
</evidence>
<keyword evidence="5" id="KW-1185">Reference proteome</keyword>
<proteinExistence type="predicted"/>
<reference evidence="4 5" key="1">
    <citation type="submission" date="2021-03" db="EMBL/GenBank/DDBJ databases">
        <title>Enterococcal diversity collection.</title>
        <authorList>
            <person name="Gilmore M.S."/>
            <person name="Schwartzman J."/>
            <person name="Van Tyne D."/>
            <person name="Martin M."/>
            <person name="Earl A.M."/>
            <person name="Manson A.L."/>
            <person name="Straub T."/>
            <person name="Salamzade R."/>
            <person name="Saavedra J."/>
            <person name="Lebreton F."/>
            <person name="Prichula J."/>
            <person name="Schaufler K."/>
            <person name="Gaca A."/>
            <person name="Sgardioli B."/>
            <person name="Wagenaar J."/>
            <person name="Strong T."/>
        </authorList>
    </citation>
    <scope>NUCLEOTIDE SEQUENCE [LARGE SCALE GENOMIC DNA]</scope>
    <source>
        <strain evidence="4 5">669A</strain>
    </source>
</reference>
<dbReference type="Pfam" id="PF00440">
    <property type="entry name" value="TetR_N"/>
    <property type="match status" value="1"/>
</dbReference>
<protein>
    <submittedName>
        <fullName evidence="4">TetR/AcrR family transcriptional regulator</fullName>
    </submittedName>
</protein>
<dbReference type="RefSeq" id="WP_207674310.1">
    <property type="nucleotide sequence ID" value="NZ_JAFREM010000023.1"/>
</dbReference>
<dbReference type="InterPro" id="IPR009057">
    <property type="entry name" value="Homeodomain-like_sf"/>
</dbReference>
<dbReference type="Proteomes" id="UP000664601">
    <property type="component" value="Unassembled WGS sequence"/>
</dbReference>
<evidence type="ECO:0000313" key="4">
    <source>
        <dbReference type="EMBL" id="MBO1307361.1"/>
    </source>
</evidence>
<keyword evidence="1 2" id="KW-0238">DNA-binding</keyword>
<comment type="caution">
    <text evidence="4">The sequence shown here is derived from an EMBL/GenBank/DDBJ whole genome shotgun (WGS) entry which is preliminary data.</text>
</comment>
<dbReference type="PANTHER" id="PTHR43479:SF11">
    <property type="entry name" value="ACREF_ENVCD OPERON REPRESSOR-RELATED"/>
    <property type="match status" value="1"/>
</dbReference>
<feature type="DNA-binding region" description="H-T-H motif" evidence="2">
    <location>
        <begin position="28"/>
        <end position="47"/>
    </location>
</feature>
<dbReference type="InterPro" id="IPR001647">
    <property type="entry name" value="HTH_TetR"/>
</dbReference>
<dbReference type="PROSITE" id="PS50977">
    <property type="entry name" value="HTH_TETR_2"/>
    <property type="match status" value="1"/>
</dbReference>
<feature type="domain" description="HTH tetR-type" evidence="3">
    <location>
        <begin position="5"/>
        <end position="65"/>
    </location>
</feature>
<dbReference type="SUPFAM" id="SSF46689">
    <property type="entry name" value="Homeodomain-like"/>
    <property type="match status" value="1"/>
</dbReference>
<dbReference type="PANTHER" id="PTHR43479">
    <property type="entry name" value="ACREF/ENVCD OPERON REPRESSOR-RELATED"/>
    <property type="match status" value="1"/>
</dbReference>
<evidence type="ECO:0000313" key="5">
    <source>
        <dbReference type="Proteomes" id="UP000664601"/>
    </source>
</evidence>
<accession>A0ABS3LCK1</accession>
<evidence type="ECO:0000259" key="3">
    <source>
        <dbReference type="PROSITE" id="PS50977"/>
    </source>
</evidence>
<evidence type="ECO:0000256" key="1">
    <source>
        <dbReference type="ARBA" id="ARBA00023125"/>
    </source>
</evidence>
<gene>
    <name evidence="4" type="ORF">JZO70_14375</name>
</gene>
<dbReference type="SUPFAM" id="SSF48498">
    <property type="entry name" value="Tetracyclin repressor-like, C-terminal domain"/>
    <property type="match status" value="1"/>
</dbReference>
<dbReference type="InterPro" id="IPR036271">
    <property type="entry name" value="Tet_transcr_reg_TetR-rel_C_sf"/>
</dbReference>